<dbReference type="PROSITE" id="PS50163">
    <property type="entry name" value="RECA_3"/>
    <property type="match status" value="1"/>
</dbReference>
<dbReference type="RefSeq" id="WP_213349065.1">
    <property type="nucleotide sequence ID" value="NZ_JAEDAM010000030.1"/>
</dbReference>
<dbReference type="SMART" id="SM00382">
    <property type="entry name" value="AAA"/>
    <property type="match status" value="1"/>
</dbReference>
<keyword evidence="7 8" id="KW-0234">DNA repair</keyword>
<dbReference type="InterPro" id="IPR027417">
    <property type="entry name" value="P-loop_NTPase"/>
</dbReference>
<keyword evidence="3 7" id="KW-0547">Nucleotide-binding</keyword>
<evidence type="ECO:0000259" key="10">
    <source>
        <dbReference type="PROSITE" id="PS50162"/>
    </source>
</evidence>
<dbReference type="PRINTS" id="PR00142">
    <property type="entry name" value="RECA"/>
</dbReference>
<dbReference type="PROSITE" id="PS50162">
    <property type="entry name" value="RECA_2"/>
    <property type="match status" value="1"/>
</dbReference>
<dbReference type="Proteomes" id="UP000680365">
    <property type="component" value="Unassembled WGS sequence"/>
</dbReference>
<proteinExistence type="inferred from homology"/>
<evidence type="ECO:0000256" key="9">
    <source>
        <dbReference type="RuleBase" id="RU004527"/>
    </source>
</evidence>
<dbReference type="InterPro" id="IPR020587">
    <property type="entry name" value="RecA_monomer-monomer_interface"/>
</dbReference>
<comment type="function">
    <text evidence="7">Can catalyze the hydrolysis of ATP in the presence of single-stranded DNA, the ATP-dependent uptake of single-stranded DNA by duplex DNA, and the ATP-dependent hybridization of homologous single-stranded DNAs. It interacts with LexA causing its activation and leading to its autocatalytic cleavage.</text>
</comment>
<name>A0ABS5QLE6_9BACT</name>
<evidence type="ECO:0000256" key="2">
    <source>
        <dbReference type="ARBA" id="ARBA00015553"/>
    </source>
</evidence>
<accession>A0ABS5QLE6</accession>
<evidence type="ECO:0000256" key="5">
    <source>
        <dbReference type="ARBA" id="ARBA00023125"/>
    </source>
</evidence>
<dbReference type="SUPFAM" id="SSF54752">
    <property type="entry name" value="RecA protein, C-terminal domain"/>
    <property type="match status" value="1"/>
</dbReference>
<reference evidence="12 13" key="1">
    <citation type="journal article" date="2021" name="Nat. Commun.">
        <title>Reductive evolution and unique predatory mode in the CPR bacterium Vampirococcus lugosii.</title>
        <authorList>
            <person name="Moreira D."/>
            <person name="Zivanovic Y."/>
            <person name="Lopez-Archilla A.I."/>
            <person name="Iniesto M."/>
            <person name="Lopez-Garcia P."/>
        </authorList>
    </citation>
    <scope>NUCLEOTIDE SEQUENCE [LARGE SCALE GENOMIC DNA]</scope>
    <source>
        <strain evidence="12">Chiprana</strain>
    </source>
</reference>
<dbReference type="PANTHER" id="PTHR45900">
    <property type="entry name" value="RECA"/>
    <property type="match status" value="1"/>
</dbReference>
<keyword evidence="4 7" id="KW-0067">ATP-binding</keyword>
<evidence type="ECO:0000256" key="6">
    <source>
        <dbReference type="ARBA" id="ARBA00023172"/>
    </source>
</evidence>
<dbReference type="Pfam" id="PF00154">
    <property type="entry name" value="RecA_N"/>
    <property type="match status" value="1"/>
</dbReference>
<gene>
    <name evidence="7" type="primary">recA</name>
    <name evidence="12" type="ORF">VAMP_63n120</name>
</gene>
<dbReference type="NCBIfam" id="TIGR02012">
    <property type="entry name" value="tigrfam_recA"/>
    <property type="match status" value="1"/>
</dbReference>
<dbReference type="HAMAP" id="MF_00268">
    <property type="entry name" value="RecA"/>
    <property type="match status" value="1"/>
</dbReference>
<dbReference type="InterPro" id="IPR020584">
    <property type="entry name" value="DNA_recomb/repair_RecA_CS"/>
</dbReference>
<dbReference type="PANTHER" id="PTHR45900:SF1">
    <property type="entry name" value="MITOCHONDRIAL DNA REPAIR PROTEIN RECA HOMOLOG-RELATED"/>
    <property type="match status" value="1"/>
</dbReference>
<dbReference type="InterPro" id="IPR049261">
    <property type="entry name" value="RecA-like_C"/>
</dbReference>
<feature type="domain" description="RecA family profile 2" evidence="11">
    <location>
        <begin position="198"/>
        <end position="271"/>
    </location>
</feature>
<dbReference type="InterPro" id="IPR003593">
    <property type="entry name" value="AAA+_ATPase"/>
</dbReference>
<dbReference type="EMBL" id="JAEDAM010000030">
    <property type="protein sequence ID" value="MBS8122002.1"/>
    <property type="molecule type" value="Genomic_DNA"/>
</dbReference>
<protein>
    <recommendedName>
        <fullName evidence="2 7">Protein RecA</fullName>
    </recommendedName>
    <alternativeName>
        <fullName evidence="7 8">Recombinase A</fullName>
    </alternativeName>
</protein>
<evidence type="ECO:0000256" key="4">
    <source>
        <dbReference type="ARBA" id="ARBA00022840"/>
    </source>
</evidence>
<comment type="subcellular location">
    <subcellularLocation>
        <location evidence="7">Cytoplasm</location>
    </subcellularLocation>
</comment>
<dbReference type="Gene3D" id="3.40.50.300">
    <property type="entry name" value="P-loop containing nucleotide triphosphate hydrolases"/>
    <property type="match status" value="1"/>
</dbReference>
<evidence type="ECO:0000256" key="3">
    <source>
        <dbReference type="ARBA" id="ARBA00022741"/>
    </source>
</evidence>
<dbReference type="Pfam" id="PF21096">
    <property type="entry name" value="RecA_C"/>
    <property type="match status" value="1"/>
</dbReference>
<evidence type="ECO:0000313" key="12">
    <source>
        <dbReference type="EMBL" id="MBS8122002.1"/>
    </source>
</evidence>
<dbReference type="InterPro" id="IPR013765">
    <property type="entry name" value="DNA_recomb/repair_RecA"/>
</dbReference>
<dbReference type="InterPro" id="IPR049428">
    <property type="entry name" value="RecA-like_N"/>
</dbReference>
<dbReference type="InterPro" id="IPR023400">
    <property type="entry name" value="RecA_C_sf"/>
</dbReference>
<keyword evidence="5 7" id="KW-0238">DNA-binding</keyword>
<dbReference type="InterPro" id="IPR020588">
    <property type="entry name" value="RecA_ATP-bd"/>
</dbReference>
<keyword evidence="7 8" id="KW-0742">SOS response</keyword>
<dbReference type="PROSITE" id="PS00321">
    <property type="entry name" value="RECA_1"/>
    <property type="match status" value="1"/>
</dbReference>
<evidence type="ECO:0000259" key="11">
    <source>
        <dbReference type="PROSITE" id="PS50163"/>
    </source>
</evidence>
<keyword evidence="7 9" id="KW-0227">DNA damage</keyword>
<keyword evidence="13" id="KW-1185">Reference proteome</keyword>
<comment type="caution">
    <text evidence="12">The sequence shown here is derived from an EMBL/GenBank/DDBJ whole genome shotgun (WGS) entry which is preliminary data.</text>
</comment>
<evidence type="ECO:0000256" key="1">
    <source>
        <dbReference type="ARBA" id="ARBA00009391"/>
    </source>
</evidence>
<feature type="domain" description="RecA family profile 1" evidence="10">
    <location>
        <begin position="35"/>
        <end position="193"/>
    </location>
</feature>
<organism evidence="12 13">
    <name type="scientific">Candidatus Vampirococcus lugosii</name>
    <dbReference type="NCBI Taxonomy" id="2789015"/>
    <lineage>
        <taxon>Bacteria</taxon>
        <taxon>Candidatus Absconditibacteriota</taxon>
        <taxon>Vampirococcus</taxon>
    </lineage>
</organism>
<evidence type="ECO:0000256" key="8">
    <source>
        <dbReference type="RuleBase" id="RU000526"/>
    </source>
</evidence>
<keyword evidence="7" id="KW-0963">Cytoplasm</keyword>
<comment type="similarity">
    <text evidence="1 7 9">Belongs to the RecA family.</text>
</comment>
<evidence type="ECO:0000256" key="7">
    <source>
        <dbReference type="HAMAP-Rule" id="MF_00268"/>
    </source>
</evidence>
<evidence type="ECO:0000313" key="13">
    <source>
        <dbReference type="Proteomes" id="UP000680365"/>
    </source>
</evidence>
<sequence length="330" mass="36196">MTDKKQILTDAFKSIEKEFGKGSIMRLGDNIDYGKISTFSTGSYIMNTIVGGGYPHGRIVEIYGPESSGKTTFALHAISEIQKKGEMAAFIDAEHALDPEYAKKLGVKTDDLLLSQPDYGEQALQIAQELAQTGIIKLIVIDSVAALVPKAEIEGDMGDSHMGLQARLMSQGLRKLAGVLSKTGTTVIFINQIRSKIGVIFGSPEVTSGGNALKFFASQRIEIRRGEKIEEDKEQIGYKAKIKVVKNKISPPFKTAEITVKFNQGIDKMSDLLDAAMFFDIIQRSGAFYSVGDKKVQGKENLSNLLKESPKLLKSVQDQLDEKIKISKIK</sequence>
<feature type="binding site" evidence="7">
    <location>
        <begin position="64"/>
        <end position="71"/>
    </location>
    <ligand>
        <name>ATP</name>
        <dbReference type="ChEBI" id="CHEBI:30616"/>
    </ligand>
</feature>
<dbReference type="SUPFAM" id="SSF52540">
    <property type="entry name" value="P-loop containing nucleoside triphosphate hydrolases"/>
    <property type="match status" value="1"/>
</dbReference>
<dbReference type="CDD" id="cd00983">
    <property type="entry name" value="RecA"/>
    <property type="match status" value="1"/>
</dbReference>
<keyword evidence="6 7" id="KW-0233">DNA recombination</keyword>